<keyword evidence="3 12" id="KW-0479">Metal-binding</keyword>
<dbReference type="Pfam" id="PF23561">
    <property type="entry name" value="zf-C2H2_15"/>
    <property type="match status" value="1"/>
</dbReference>
<evidence type="ECO:0000256" key="5">
    <source>
        <dbReference type="ARBA" id="ARBA00022771"/>
    </source>
</evidence>
<evidence type="ECO:0000256" key="2">
    <source>
        <dbReference type="ARBA" id="ARBA00006991"/>
    </source>
</evidence>
<dbReference type="InterPro" id="IPR012934">
    <property type="entry name" value="Znf_AD"/>
</dbReference>
<keyword evidence="8" id="KW-0238">DNA-binding</keyword>
<evidence type="ECO:0000313" key="16">
    <source>
        <dbReference type="Proteomes" id="UP001107558"/>
    </source>
</evidence>
<dbReference type="PROSITE" id="PS50157">
    <property type="entry name" value="ZINC_FINGER_C2H2_2"/>
    <property type="match status" value="9"/>
</dbReference>
<dbReference type="SUPFAM" id="SSF57716">
    <property type="entry name" value="Glucocorticoid receptor-like (DNA-binding domain)"/>
    <property type="match status" value="1"/>
</dbReference>
<keyword evidence="5 11" id="KW-0863">Zinc-finger</keyword>
<feature type="binding site" evidence="12">
    <location>
        <position position="65"/>
    </location>
    <ligand>
        <name>Zn(2+)</name>
        <dbReference type="ChEBI" id="CHEBI:29105"/>
    </ligand>
</feature>
<keyword evidence="6 12" id="KW-0862">Zinc</keyword>
<evidence type="ECO:0000256" key="11">
    <source>
        <dbReference type="PROSITE-ProRule" id="PRU00042"/>
    </source>
</evidence>
<dbReference type="FunFam" id="3.30.160.60:FF:000875">
    <property type="entry name" value="zinc finger protein 236 isoform X7"/>
    <property type="match status" value="1"/>
</dbReference>
<feature type="domain" description="C2H2-type" evidence="13">
    <location>
        <begin position="436"/>
        <end position="463"/>
    </location>
</feature>
<dbReference type="InterPro" id="IPR036236">
    <property type="entry name" value="Znf_C2H2_sf"/>
</dbReference>
<evidence type="ECO:0000313" key="15">
    <source>
        <dbReference type="EMBL" id="KAG5680793.1"/>
    </source>
</evidence>
<dbReference type="SUPFAM" id="SSF57667">
    <property type="entry name" value="beta-beta-alpha zinc fingers"/>
    <property type="match status" value="6"/>
</dbReference>
<evidence type="ECO:0000256" key="1">
    <source>
        <dbReference type="ARBA" id="ARBA00004123"/>
    </source>
</evidence>
<dbReference type="GO" id="GO:0000978">
    <property type="term" value="F:RNA polymerase II cis-regulatory region sequence-specific DNA binding"/>
    <property type="evidence" value="ECO:0007669"/>
    <property type="project" value="TreeGrafter"/>
</dbReference>
<dbReference type="InterPro" id="IPR013087">
    <property type="entry name" value="Znf_C2H2_type"/>
</dbReference>
<dbReference type="FunFam" id="3.30.160.60:FF:000478">
    <property type="entry name" value="Zinc finger protein 133"/>
    <property type="match status" value="1"/>
</dbReference>
<gene>
    <name evidence="15" type="ORF">PVAND_010279</name>
</gene>
<comment type="similarity">
    <text evidence="2">Belongs to the krueppel C2H2-type zinc-finger protein family.</text>
</comment>
<dbReference type="AlphaFoldDB" id="A0A9J6CF35"/>
<evidence type="ECO:0000256" key="10">
    <source>
        <dbReference type="ARBA" id="ARBA00023242"/>
    </source>
</evidence>
<name>A0A9J6CF35_POLVA</name>
<organism evidence="15 16">
    <name type="scientific">Polypedilum vanderplanki</name>
    <name type="common">Sleeping chironomid midge</name>
    <dbReference type="NCBI Taxonomy" id="319348"/>
    <lineage>
        <taxon>Eukaryota</taxon>
        <taxon>Metazoa</taxon>
        <taxon>Ecdysozoa</taxon>
        <taxon>Arthropoda</taxon>
        <taxon>Hexapoda</taxon>
        <taxon>Insecta</taxon>
        <taxon>Pterygota</taxon>
        <taxon>Neoptera</taxon>
        <taxon>Endopterygota</taxon>
        <taxon>Diptera</taxon>
        <taxon>Nematocera</taxon>
        <taxon>Chironomoidea</taxon>
        <taxon>Chironomidae</taxon>
        <taxon>Chironominae</taxon>
        <taxon>Polypedilum</taxon>
        <taxon>Polypedilum</taxon>
    </lineage>
</organism>
<evidence type="ECO:0000259" key="14">
    <source>
        <dbReference type="PROSITE" id="PS51915"/>
    </source>
</evidence>
<accession>A0A9J6CF35</accession>
<feature type="binding site" evidence="12">
    <location>
        <position position="16"/>
    </location>
    <ligand>
        <name>Zn(2+)</name>
        <dbReference type="ChEBI" id="CHEBI:29105"/>
    </ligand>
</feature>
<protein>
    <recommendedName>
        <fullName evidence="17">Zinc finger protein</fullName>
    </recommendedName>
</protein>
<evidence type="ECO:0000256" key="8">
    <source>
        <dbReference type="ARBA" id="ARBA00023125"/>
    </source>
</evidence>
<dbReference type="OrthoDB" id="654211at2759"/>
<feature type="binding site" evidence="12">
    <location>
        <position position="68"/>
    </location>
    <ligand>
        <name>Zn(2+)</name>
        <dbReference type="ChEBI" id="CHEBI:29105"/>
    </ligand>
</feature>
<evidence type="ECO:0008006" key="17">
    <source>
        <dbReference type="Google" id="ProtNLM"/>
    </source>
</evidence>
<dbReference type="Proteomes" id="UP001107558">
    <property type="component" value="Chromosome 1"/>
</dbReference>
<evidence type="ECO:0000256" key="7">
    <source>
        <dbReference type="ARBA" id="ARBA00023015"/>
    </source>
</evidence>
<dbReference type="Pfam" id="PF07776">
    <property type="entry name" value="zf-AD"/>
    <property type="match status" value="1"/>
</dbReference>
<evidence type="ECO:0000256" key="12">
    <source>
        <dbReference type="PROSITE-ProRule" id="PRU01263"/>
    </source>
</evidence>
<sequence length="533" mass="62351">MEIESKLEEISIDKVCRTCLSACEDSMISLFDEDMLSNLNYFQLLNETFGKIIPPIQNLPPTKICNECHEIIKRSYDFKRQILKSNQILAADFLDDYDNDKCTQTETQFIQFDENFDSINLHAADVIFEETSTEQNNPLSVLNNPIIAQSLRDEKVEDVVNEEQEEDAQLLQQQQQELNDLQENVIIDTINQVQEIEEFQEENPFNNGNEDTDEIALKSPKNEHKCEKCGRTFVRATHLKRHSLTHEDIKQIQCNICQKRFSRLDHLNHHMLSNHSEKPFQCEVPECKKGFIKAEHLRKHVEAKHNSVATSKEICTYCNKTFSSKKYLNSHMKVHSTEKNLIKKDPQNEKPYLCSECGLRFVRNDYLVIHMRRHLNIKPYKCRFCDKGFPRATDLTVHERYHTNEKTHLCNQCGKGFQRAYNLLVHMRVHTGERPYSCSYCSKSFSQGNDLKAHIRRHTGERFKCEICSEGFIQGYHLTHHKRIVHGLDVKSHIRRVKKFTSSANTEKEESETTGDHIKIENEFQVNLNTEIQ</sequence>
<evidence type="ECO:0000256" key="4">
    <source>
        <dbReference type="ARBA" id="ARBA00022737"/>
    </source>
</evidence>
<dbReference type="FunFam" id="3.30.160.60:FF:000608">
    <property type="entry name" value="zinc finger protein 286A isoform X1"/>
    <property type="match status" value="1"/>
</dbReference>
<dbReference type="EMBL" id="JADBJN010000001">
    <property type="protein sequence ID" value="KAG5680793.1"/>
    <property type="molecule type" value="Genomic_DNA"/>
</dbReference>
<feature type="domain" description="C2H2-type" evidence="13">
    <location>
        <begin position="313"/>
        <end position="340"/>
    </location>
</feature>
<comment type="caution">
    <text evidence="15">The sequence shown here is derived from an EMBL/GenBank/DDBJ whole genome shotgun (WGS) entry which is preliminary data.</text>
</comment>
<feature type="domain" description="C2H2-type" evidence="13">
    <location>
        <begin position="380"/>
        <end position="407"/>
    </location>
</feature>
<feature type="domain" description="C2H2-type" evidence="13">
    <location>
        <begin position="463"/>
        <end position="486"/>
    </location>
</feature>
<keyword evidence="16" id="KW-1185">Reference proteome</keyword>
<reference evidence="15" key="1">
    <citation type="submission" date="2021-03" db="EMBL/GenBank/DDBJ databases">
        <title>Chromosome level genome of the anhydrobiotic midge Polypedilum vanderplanki.</title>
        <authorList>
            <person name="Yoshida Y."/>
            <person name="Kikawada T."/>
            <person name="Gusev O."/>
        </authorList>
    </citation>
    <scope>NUCLEOTIDE SEQUENCE</scope>
    <source>
        <strain evidence="15">NIAS01</strain>
        <tissue evidence="15">Whole body or cell culture</tissue>
    </source>
</reference>
<feature type="domain" description="C2H2-type" evidence="13">
    <location>
        <begin position="408"/>
        <end position="435"/>
    </location>
</feature>
<dbReference type="Gene3D" id="3.30.160.60">
    <property type="entry name" value="Classic Zinc Finger"/>
    <property type="match status" value="8"/>
</dbReference>
<evidence type="ECO:0000256" key="9">
    <source>
        <dbReference type="ARBA" id="ARBA00023163"/>
    </source>
</evidence>
<proteinExistence type="inferred from homology"/>
<dbReference type="GO" id="GO:0005634">
    <property type="term" value="C:nucleus"/>
    <property type="evidence" value="ECO:0007669"/>
    <property type="project" value="UniProtKB-SubCell"/>
</dbReference>
<feature type="domain" description="ZAD" evidence="14">
    <location>
        <begin position="14"/>
        <end position="92"/>
    </location>
</feature>
<dbReference type="Pfam" id="PF00096">
    <property type="entry name" value="zf-C2H2"/>
    <property type="match status" value="7"/>
</dbReference>
<evidence type="ECO:0000256" key="3">
    <source>
        <dbReference type="ARBA" id="ARBA00022723"/>
    </source>
</evidence>
<keyword evidence="10" id="KW-0539">Nucleus</keyword>
<dbReference type="GO" id="GO:0008270">
    <property type="term" value="F:zinc ion binding"/>
    <property type="evidence" value="ECO:0007669"/>
    <property type="project" value="UniProtKB-UniRule"/>
</dbReference>
<dbReference type="SMART" id="SM00355">
    <property type="entry name" value="ZnF_C2H2"/>
    <property type="match status" value="9"/>
</dbReference>
<dbReference type="PANTHER" id="PTHR23235">
    <property type="entry name" value="KRUEPPEL-LIKE TRANSCRIPTION FACTOR"/>
    <property type="match status" value="1"/>
</dbReference>
<keyword evidence="7" id="KW-0805">Transcription regulation</keyword>
<dbReference type="SMART" id="SM00868">
    <property type="entry name" value="zf-AD"/>
    <property type="match status" value="1"/>
</dbReference>
<feature type="domain" description="C2H2-type" evidence="13">
    <location>
        <begin position="252"/>
        <end position="279"/>
    </location>
</feature>
<feature type="binding site" evidence="12">
    <location>
        <position position="19"/>
    </location>
    <ligand>
        <name>Zn(2+)</name>
        <dbReference type="ChEBI" id="CHEBI:29105"/>
    </ligand>
</feature>
<feature type="domain" description="C2H2-type" evidence="13">
    <location>
        <begin position="352"/>
        <end position="379"/>
    </location>
</feature>
<dbReference type="PROSITE" id="PS51915">
    <property type="entry name" value="ZAD"/>
    <property type="match status" value="1"/>
</dbReference>
<dbReference type="GO" id="GO:0000981">
    <property type="term" value="F:DNA-binding transcription factor activity, RNA polymerase II-specific"/>
    <property type="evidence" value="ECO:0007669"/>
    <property type="project" value="TreeGrafter"/>
</dbReference>
<dbReference type="FunFam" id="3.30.160.60:FF:001119">
    <property type="entry name" value="zinc finger protein 408"/>
    <property type="match status" value="1"/>
</dbReference>
<keyword evidence="4" id="KW-0677">Repeat</keyword>
<dbReference type="PROSITE" id="PS00028">
    <property type="entry name" value="ZINC_FINGER_C2H2_1"/>
    <property type="match status" value="8"/>
</dbReference>
<comment type="subcellular location">
    <subcellularLocation>
        <location evidence="1">Nucleus</location>
    </subcellularLocation>
</comment>
<evidence type="ECO:0000256" key="6">
    <source>
        <dbReference type="ARBA" id="ARBA00022833"/>
    </source>
</evidence>
<feature type="domain" description="C2H2-type" evidence="13">
    <location>
        <begin position="224"/>
        <end position="251"/>
    </location>
</feature>
<feature type="domain" description="C2H2-type" evidence="13">
    <location>
        <begin position="280"/>
        <end position="310"/>
    </location>
</feature>
<evidence type="ECO:0000259" key="13">
    <source>
        <dbReference type="PROSITE" id="PS50157"/>
    </source>
</evidence>
<dbReference type="InterPro" id="IPR056436">
    <property type="entry name" value="Znf-C2H2_ZIC1-5/GLI1-3-like"/>
</dbReference>
<keyword evidence="9" id="KW-0804">Transcription</keyword>
<dbReference type="PANTHER" id="PTHR23235:SF120">
    <property type="entry name" value="KRUPPEL-LIKE FACTOR 15"/>
    <property type="match status" value="1"/>
</dbReference>
<dbReference type="Gene3D" id="3.40.1800.20">
    <property type="match status" value="1"/>
</dbReference>